<comment type="caution">
    <text evidence="1">The sequence shown here is derived from an EMBL/GenBank/DDBJ whole genome shotgun (WGS) entry which is preliminary data.</text>
</comment>
<keyword evidence="2" id="KW-1185">Reference proteome</keyword>
<organism evidence="1 2">
    <name type="scientific">Letharia columbiana</name>
    <dbReference type="NCBI Taxonomy" id="112416"/>
    <lineage>
        <taxon>Eukaryota</taxon>
        <taxon>Fungi</taxon>
        <taxon>Dikarya</taxon>
        <taxon>Ascomycota</taxon>
        <taxon>Pezizomycotina</taxon>
        <taxon>Lecanoromycetes</taxon>
        <taxon>OSLEUM clade</taxon>
        <taxon>Lecanoromycetidae</taxon>
        <taxon>Lecanorales</taxon>
        <taxon>Lecanorineae</taxon>
        <taxon>Parmeliaceae</taxon>
        <taxon>Letharia</taxon>
    </lineage>
</organism>
<dbReference type="InterPro" id="IPR029058">
    <property type="entry name" value="AB_hydrolase_fold"/>
</dbReference>
<gene>
    <name evidence="1" type="ORF">HO173_006782</name>
</gene>
<sequence>MLHAHVSAGSDTKQASLEYSSWPAACRELRSHEYVEGAAEALGTDRLSDKAYLSWWKDQVAKCTGKGLAGHAELLSTMDARNCLGDITVPMLILAPAKSSLAVLEGLDSQRELHEKVVWSKLEVVDGTCHEMYIDRSEECQKAYLDFLDDVRKDSK</sequence>
<proteinExistence type="predicted"/>
<dbReference type="Gene3D" id="3.40.50.1820">
    <property type="entry name" value="alpha/beta hydrolase"/>
    <property type="match status" value="1"/>
</dbReference>
<evidence type="ECO:0000313" key="2">
    <source>
        <dbReference type="Proteomes" id="UP000578531"/>
    </source>
</evidence>
<dbReference type="GeneID" id="59288440"/>
<reference evidence="1 2" key="1">
    <citation type="journal article" date="2020" name="Genomics">
        <title>Complete, high-quality genomes from long-read metagenomic sequencing of two wolf lichen thalli reveals enigmatic genome architecture.</title>
        <authorList>
            <person name="McKenzie S.K."/>
            <person name="Walston R.F."/>
            <person name="Allen J.L."/>
        </authorList>
    </citation>
    <scope>NUCLEOTIDE SEQUENCE [LARGE SCALE GENOMIC DNA]</scope>
    <source>
        <strain evidence="1">WasteWater2</strain>
    </source>
</reference>
<evidence type="ECO:0000313" key="1">
    <source>
        <dbReference type="EMBL" id="KAF6235153.1"/>
    </source>
</evidence>
<dbReference type="OrthoDB" id="8119704at2759"/>
<dbReference type="Proteomes" id="UP000578531">
    <property type="component" value="Unassembled WGS sequence"/>
</dbReference>
<dbReference type="EMBL" id="JACCJC010000026">
    <property type="protein sequence ID" value="KAF6235153.1"/>
    <property type="molecule type" value="Genomic_DNA"/>
</dbReference>
<dbReference type="AlphaFoldDB" id="A0A8H6FUX9"/>
<dbReference type="RefSeq" id="XP_037164531.1">
    <property type="nucleotide sequence ID" value="XM_037308688.1"/>
</dbReference>
<name>A0A8H6FUX9_9LECA</name>
<protein>
    <submittedName>
        <fullName evidence="1">Uncharacterized protein</fullName>
    </submittedName>
</protein>
<accession>A0A8H6FUX9</accession>
<dbReference type="SUPFAM" id="SSF53474">
    <property type="entry name" value="alpha/beta-Hydrolases"/>
    <property type="match status" value="1"/>
</dbReference>